<protein>
    <recommendedName>
        <fullName evidence="10">SLC41A/MgtE integral membrane domain-containing protein</fullName>
    </recommendedName>
</protein>
<dbReference type="SUPFAM" id="SSF161093">
    <property type="entry name" value="MgtE membrane domain-like"/>
    <property type="match status" value="2"/>
</dbReference>
<dbReference type="EMBL" id="PITI01000093">
    <property type="protein sequence ID" value="TBU08833.1"/>
    <property type="molecule type" value="Genomic_DNA"/>
</dbReference>
<gene>
    <name evidence="11" type="ORF">CWI36_0093p0010</name>
</gene>
<dbReference type="VEuPathDB" id="MicrosporidiaDB:CWI39_0027p0040"/>
<feature type="transmembrane region" description="Helical" evidence="9">
    <location>
        <begin position="252"/>
        <end position="272"/>
    </location>
</feature>
<evidence type="ECO:0000256" key="9">
    <source>
        <dbReference type="SAM" id="Phobius"/>
    </source>
</evidence>
<dbReference type="Gene3D" id="1.10.357.20">
    <property type="entry name" value="SLC41 divalent cation transporters, integral membrane domain"/>
    <property type="match status" value="2"/>
</dbReference>
<keyword evidence="4 9" id="KW-0812">Transmembrane</keyword>
<evidence type="ECO:0000313" key="12">
    <source>
        <dbReference type="Proteomes" id="UP000291404"/>
    </source>
</evidence>
<evidence type="ECO:0000256" key="3">
    <source>
        <dbReference type="ARBA" id="ARBA00022448"/>
    </source>
</evidence>
<keyword evidence="12" id="KW-1185">Reference proteome</keyword>
<evidence type="ECO:0000256" key="1">
    <source>
        <dbReference type="ARBA" id="ARBA00004141"/>
    </source>
</evidence>
<comment type="subcellular location">
    <subcellularLocation>
        <location evidence="1">Membrane</location>
        <topology evidence="1">Multi-pass membrane protein</topology>
    </subcellularLocation>
</comment>
<dbReference type="GO" id="GO:0008324">
    <property type="term" value="F:monoatomic cation transmembrane transporter activity"/>
    <property type="evidence" value="ECO:0007669"/>
    <property type="project" value="InterPro"/>
</dbReference>
<feature type="transmembrane region" description="Helical" evidence="9">
    <location>
        <begin position="93"/>
        <end position="116"/>
    </location>
</feature>
<dbReference type="PANTHER" id="PTHR16228">
    <property type="entry name" value="DIVALENT CATION TRANSPORTER SOLUTE CARRIER FAMILY 41"/>
    <property type="match status" value="1"/>
</dbReference>
<evidence type="ECO:0000256" key="8">
    <source>
        <dbReference type="ARBA" id="ARBA00023136"/>
    </source>
</evidence>
<comment type="similarity">
    <text evidence="2">Belongs to the SLC41A transporter family.</text>
</comment>
<dbReference type="Proteomes" id="UP000291404">
    <property type="component" value="Unassembled WGS sequence"/>
</dbReference>
<feature type="transmembrane region" description="Helical" evidence="9">
    <location>
        <begin position="197"/>
        <end position="216"/>
    </location>
</feature>
<dbReference type="Pfam" id="PF01769">
    <property type="entry name" value="MgtE"/>
    <property type="match status" value="1"/>
</dbReference>
<feature type="transmembrane region" description="Helical" evidence="9">
    <location>
        <begin position="319"/>
        <end position="339"/>
    </location>
</feature>
<dbReference type="AlphaFoldDB" id="A0A4Q9LKN2"/>
<proteinExistence type="inferred from homology"/>
<feature type="transmembrane region" description="Helical" evidence="9">
    <location>
        <begin position="292"/>
        <end position="313"/>
    </location>
</feature>
<feature type="transmembrane region" description="Helical" evidence="9">
    <location>
        <begin position="12"/>
        <end position="34"/>
    </location>
</feature>
<name>A0A4Q9LKN2_9MICR</name>
<keyword evidence="8 9" id="KW-0472">Membrane</keyword>
<organism evidence="11 12">
    <name type="scientific">Hamiltosporidium magnivora</name>
    <dbReference type="NCBI Taxonomy" id="148818"/>
    <lineage>
        <taxon>Eukaryota</taxon>
        <taxon>Fungi</taxon>
        <taxon>Fungi incertae sedis</taxon>
        <taxon>Microsporidia</taxon>
        <taxon>Dubosqiidae</taxon>
        <taxon>Hamiltosporidium</taxon>
    </lineage>
</organism>
<feature type="transmembrane region" description="Helical" evidence="9">
    <location>
        <begin position="164"/>
        <end position="185"/>
    </location>
</feature>
<keyword evidence="6 9" id="KW-1133">Transmembrane helix</keyword>
<dbReference type="InterPro" id="IPR036739">
    <property type="entry name" value="SLC41_membr_dom_sf"/>
</dbReference>
<feature type="transmembrane region" description="Helical" evidence="9">
    <location>
        <begin position="228"/>
        <end position="246"/>
    </location>
</feature>
<evidence type="ECO:0000256" key="2">
    <source>
        <dbReference type="ARBA" id="ARBA00009749"/>
    </source>
</evidence>
<feature type="transmembrane region" description="Helical" evidence="9">
    <location>
        <begin position="351"/>
        <end position="381"/>
    </location>
</feature>
<evidence type="ECO:0000256" key="5">
    <source>
        <dbReference type="ARBA" id="ARBA00022842"/>
    </source>
</evidence>
<comment type="caution">
    <text evidence="11">The sequence shown here is derived from an EMBL/GenBank/DDBJ whole genome shotgun (WGS) entry which is preliminary data.</text>
</comment>
<evidence type="ECO:0000313" key="11">
    <source>
        <dbReference type="EMBL" id="TBU08833.1"/>
    </source>
</evidence>
<evidence type="ECO:0000256" key="6">
    <source>
        <dbReference type="ARBA" id="ARBA00022989"/>
    </source>
</evidence>
<sequence>MLIDNTTYGSSIYIQSLPSLFISLVGLALAGNCLDKALKTSSIQYYPILLISNCILNFKGNAELIYALHISSLSNSTSCSLKKYIRYSFDNSCLLLSQSIIIGLTVGLIGIAKNIFSYPLVFKNLIRILPICLVSCTLSTAFIVVLLIVAIGITKKCNINPDNVVLPTISSFGEYLAVYSLTFFTSRFNNLDLVSCYVIILIMIVILPLPIYLSIISTYRIPLQSFEILLTTYILSSISGIAVQFFSKKHNVLASTIPVFCGLTCSISYIYLSKTVTSLQYERPHNRKQSFVSLIVISLVSSIFYVTLSYFVLIRYSTAFMVLFVVFFVVDVCLLLRMVECAASRLNQRELGVFTLPLLTSSSDFLGSILLIFIVEIIYVFETTYKSI</sequence>
<dbReference type="GO" id="GO:0016020">
    <property type="term" value="C:membrane"/>
    <property type="evidence" value="ECO:0007669"/>
    <property type="project" value="UniProtKB-SubCell"/>
</dbReference>
<feature type="domain" description="SLC41A/MgtE integral membrane" evidence="10">
    <location>
        <begin position="54"/>
        <end position="179"/>
    </location>
</feature>
<reference evidence="11 12" key="1">
    <citation type="submission" date="2017-12" db="EMBL/GenBank/DDBJ databases">
        <authorList>
            <person name="Pombert J.-F."/>
            <person name="Haag K.L."/>
            <person name="Ebert D."/>
        </authorList>
    </citation>
    <scope>NUCLEOTIDE SEQUENCE [LARGE SCALE GENOMIC DNA]</scope>
    <source>
        <strain evidence="11">BE-OM-2</strain>
    </source>
</reference>
<dbReference type="InterPro" id="IPR045349">
    <property type="entry name" value="SLC41A1-3"/>
</dbReference>
<dbReference type="InterPro" id="IPR006667">
    <property type="entry name" value="SLC41_membr_dom"/>
</dbReference>
<dbReference type="PANTHER" id="PTHR16228:SF7">
    <property type="entry name" value="SLC41A_MGTE INTEGRAL MEMBRANE DOMAIN-CONTAINING PROTEIN"/>
    <property type="match status" value="1"/>
</dbReference>
<feature type="transmembrane region" description="Helical" evidence="9">
    <location>
        <begin position="128"/>
        <end position="152"/>
    </location>
</feature>
<evidence type="ECO:0000259" key="10">
    <source>
        <dbReference type="Pfam" id="PF01769"/>
    </source>
</evidence>
<keyword evidence="7" id="KW-0406">Ion transport</keyword>
<evidence type="ECO:0000256" key="4">
    <source>
        <dbReference type="ARBA" id="ARBA00022692"/>
    </source>
</evidence>
<dbReference type="VEuPathDB" id="MicrosporidiaDB:CWI36_0093p0010"/>
<keyword evidence="5" id="KW-0460">Magnesium</keyword>
<evidence type="ECO:0000256" key="7">
    <source>
        <dbReference type="ARBA" id="ARBA00023065"/>
    </source>
</evidence>
<accession>A0A4Q9LKN2</accession>
<keyword evidence="3" id="KW-0813">Transport</keyword>